<feature type="region of interest" description="Disordered" evidence="1">
    <location>
        <begin position="179"/>
        <end position="226"/>
    </location>
</feature>
<gene>
    <name evidence="2" type="ORF">EYF80_028501</name>
</gene>
<accession>A0A4Z2H5Z4</accession>
<dbReference type="Proteomes" id="UP000314294">
    <property type="component" value="Unassembled WGS sequence"/>
</dbReference>
<evidence type="ECO:0000256" key="1">
    <source>
        <dbReference type="SAM" id="MobiDB-lite"/>
    </source>
</evidence>
<keyword evidence="3" id="KW-1185">Reference proteome</keyword>
<evidence type="ECO:0000313" key="2">
    <source>
        <dbReference type="EMBL" id="TNN61298.1"/>
    </source>
</evidence>
<feature type="region of interest" description="Disordered" evidence="1">
    <location>
        <begin position="1"/>
        <end position="21"/>
    </location>
</feature>
<protein>
    <submittedName>
        <fullName evidence="2">Uncharacterized protein</fullName>
    </submittedName>
</protein>
<evidence type="ECO:0000313" key="3">
    <source>
        <dbReference type="Proteomes" id="UP000314294"/>
    </source>
</evidence>
<reference evidence="2 3" key="1">
    <citation type="submission" date="2019-03" db="EMBL/GenBank/DDBJ databases">
        <title>First draft genome of Liparis tanakae, snailfish: a comprehensive survey of snailfish specific genes.</title>
        <authorList>
            <person name="Kim W."/>
            <person name="Song I."/>
            <person name="Jeong J.-H."/>
            <person name="Kim D."/>
            <person name="Kim S."/>
            <person name="Ryu S."/>
            <person name="Song J.Y."/>
            <person name="Lee S.K."/>
        </authorList>
    </citation>
    <scope>NUCLEOTIDE SEQUENCE [LARGE SCALE GENOMIC DNA]</scope>
    <source>
        <tissue evidence="2">Muscle</tissue>
    </source>
</reference>
<sequence length="365" mass="40012">MGARRKEGVGLRERERERRPLSDVRGLLPQAPLICPQARAQGPHWPDLITMAHWSSQKAELPPCPIPDPAASHPPVPCRVSHICTYWVFSYSSHTALCSSSPARSRRPQRRALQTFDPHDIASRPTAKAALLFRPRRRSEAQTVQRMEGDHLEGSTRANFLWRRTTALQMQPSCKARCNISSPVNSRCSGKPPPTPKNTQRELSTEENSARAPAAPGGPPRPSAAAVRIGGTAEEDIGARRSKAWRTTSPMRKPAINPRELIEAHGVTWRGGGGGTPHRRSRCARGPLAGSGPLGTLLEFAFLLFSRYPSGLWTHTPAAQDPCRQHATRRRGTPCVEATPVTALGSVLLEASWNKEKQPGSKLLD</sequence>
<name>A0A4Z2H5Z4_9TELE</name>
<organism evidence="2 3">
    <name type="scientific">Liparis tanakae</name>
    <name type="common">Tanaka's snailfish</name>
    <dbReference type="NCBI Taxonomy" id="230148"/>
    <lineage>
        <taxon>Eukaryota</taxon>
        <taxon>Metazoa</taxon>
        <taxon>Chordata</taxon>
        <taxon>Craniata</taxon>
        <taxon>Vertebrata</taxon>
        <taxon>Euteleostomi</taxon>
        <taxon>Actinopterygii</taxon>
        <taxon>Neopterygii</taxon>
        <taxon>Teleostei</taxon>
        <taxon>Neoteleostei</taxon>
        <taxon>Acanthomorphata</taxon>
        <taxon>Eupercaria</taxon>
        <taxon>Perciformes</taxon>
        <taxon>Cottioidei</taxon>
        <taxon>Cottales</taxon>
        <taxon>Liparidae</taxon>
        <taxon>Liparis</taxon>
    </lineage>
</organism>
<dbReference type="EMBL" id="SRLO01000318">
    <property type="protein sequence ID" value="TNN61298.1"/>
    <property type="molecule type" value="Genomic_DNA"/>
</dbReference>
<comment type="caution">
    <text evidence="2">The sequence shown here is derived from an EMBL/GenBank/DDBJ whole genome shotgun (WGS) entry which is preliminary data.</text>
</comment>
<dbReference type="AlphaFoldDB" id="A0A4Z2H5Z4"/>
<proteinExistence type="predicted"/>
<feature type="compositionally biased region" description="Polar residues" evidence="1">
    <location>
        <begin position="179"/>
        <end position="188"/>
    </location>
</feature>